<name>A0A9P6CSL8_9AGAR</name>
<dbReference type="EMBL" id="MU155562">
    <property type="protein sequence ID" value="KAF9472225.1"/>
    <property type="molecule type" value="Genomic_DNA"/>
</dbReference>
<evidence type="ECO:0000313" key="2">
    <source>
        <dbReference type="Proteomes" id="UP000807469"/>
    </source>
</evidence>
<gene>
    <name evidence="1" type="ORF">BDN70DRAFT_887232</name>
</gene>
<proteinExistence type="predicted"/>
<comment type="caution">
    <text evidence="1">The sequence shown here is derived from an EMBL/GenBank/DDBJ whole genome shotgun (WGS) entry which is preliminary data.</text>
</comment>
<dbReference type="OrthoDB" id="3184970at2759"/>
<keyword evidence="2" id="KW-1185">Reference proteome</keyword>
<evidence type="ECO:0008006" key="3">
    <source>
        <dbReference type="Google" id="ProtNLM"/>
    </source>
</evidence>
<reference evidence="1" key="1">
    <citation type="submission" date="2020-11" db="EMBL/GenBank/DDBJ databases">
        <authorList>
            <consortium name="DOE Joint Genome Institute"/>
            <person name="Ahrendt S."/>
            <person name="Riley R."/>
            <person name="Andreopoulos W."/>
            <person name="Labutti K."/>
            <person name="Pangilinan J."/>
            <person name="Ruiz-Duenas F.J."/>
            <person name="Barrasa J.M."/>
            <person name="Sanchez-Garcia M."/>
            <person name="Camarero S."/>
            <person name="Miyauchi S."/>
            <person name="Serrano A."/>
            <person name="Linde D."/>
            <person name="Babiker R."/>
            <person name="Drula E."/>
            <person name="Ayuso-Fernandez I."/>
            <person name="Pacheco R."/>
            <person name="Padilla G."/>
            <person name="Ferreira P."/>
            <person name="Barriuso J."/>
            <person name="Kellner H."/>
            <person name="Castanera R."/>
            <person name="Alfaro M."/>
            <person name="Ramirez L."/>
            <person name="Pisabarro A.G."/>
            <person name="Kuo A."/>
            <person name="Tritt A."/>
            <person name="Lipzen A."/>
            <person name="He G."/>
            <person name="Yan M."/>
            <person name="Ng V."/>
            <person name="Cullen D."/>
            <person name="Martin F."/>
            <person name="Rosso M.-N."/>
            <person name="Henrissat B."/>
            <person name="Hibbett D."/>
            <person name="Martinez A.T."/>
            <person name="Grigoriev I.V."/>
        </authorList>
    </citation>
    <scope>NUCLEOTIDE SEQUENCE</scope>
    <source>
        <strain evidence="1">CIRM-BRFM 674</strain>
    </source>
</reference>
<sequence>MPIQKTSTLFCEDDADVTFISSDNVVFKIHSIHLNLSTSTGFARTPGDTTSPTGSEAVHLQEPAAVLEIIFQFIKPPPLSRDYKQPSIFDLDVELFFGVAEAIEKYVIYGPLHVCLVRMKQLVNEHPLEVLNHCILHGHTDLADTAAQLSLSHPMDEVIQKLTAPGLLPRFIIYHERWTSLGQIAAEFLFVTDCPREAMLYKMYRLQLDKDPTAMDKIPALPKGSGQCPLLCACHRQYDGSLAFVGAMKQMAKFSALKYRFIEHGSSFTLDQ</sequence>
<dbReference type="Proteomes" id="UP000807469">
    <property type="component" value="Unassembled WGS sequence"/>
</dbReference>
<dbReference type="AlphaFoldDB" id="A0A9P6CSL8"/>
<accession>A0A9P6CSL8</accession>
<evidence type="ECO:0000313" key="1">
    <source>
        <dbReference type="EMBL" id="KAF9472225.1"/>
    </source>
</evidence>
<organism evidence="1 2">
    <name type="scientific">Pholiota conissans</name>
    <dbReference type="NCBI Taxonomy" id="109636"/>
    <lineage>
        <taxon>Eukaryota</taxon>
        <taxon>Fungi</taxon>
        <taxon>Dikarya</taxon>
        <taxon>Basidiomycota</taxon>
        <taxon>Agaricomycotina</taxon>
        <taxon>Agaricomycetes</taxon>
        <taxon>Agaricomycetidae</taxon>
        <taxon>Agaricales</taxon>
        <taxon>Agaricineae</taxon>
        <taxon>Strophariaceae</taxon>
        <taxon>Pholiota</taxon>
    </lineage>
</organism>
<protein>
    <recommendedName>
        <fullName evidence="3">BTB domain-containing protein</fullName>
    </recommendedName>
</protein>